<dbReference type="PROSITE" id="PS00187">
    <property type="entry name" value="TPP_ENZYMES"/>
    <property type="match status" value="1"/>
</dbReference>
<evidence type="ECO:0000313" key="4">
    <source>
        <dbReference type="Proteomes" id="UP001143480"/>
    </source>
</evidence>
<dbReference type="Pfam" id="PF02775">
    <property type="entry name" value="TPP_enzyme_C"/>
    <property type="match status" value="1"/>
</dbReference>
<reference evidence="3" key="1">
    <citation type="journal article" date="2014" name="Int. J. Syst. Evol. Microbiol.">
        <title>Complete genome sequence of Corynebacterium casei LMG S-19264T (=DSM 44701T), isolated from a smear-ripened cheese.</title>
        <authorList>
            <consortium name="US DOE Joint Genome Institute (JGI-PGF)"/>
            <person name="Walter F."/>
            <person name="Albersmeier A."/>
            <person name="Kalinowski J."/>
            <person name="Ruckert C."/>
        </authorList>
    </citation>
    <scope>NUCLEOTIDE SEQUENCE</scope>
    <source>
        <strain evidence="3">VKM Ac-1321</strain>
    </source>
</reference>
<dbReference type="InterPro" id="IPR029061">
    <property type="entry name" value="THDP-binding"/>
</dbReference>
<protein>
    <recommendedName>
        <fullName evidence="2">Thiamine pyrophosphate enzyme TPP-binding domain-containing protein</fullName>
    </recommendedName>
</protein>
<dbReference type="Proteomes" id="UP001143480">
    <property type="component" value="Unassembled WGS sequence"/>
</dbReference>
<dbReference type="InterPro" id="IPR047212">
    <property type="entry name" value="TPP_POXB-like"/>
</dbReference>
<accession>A0A9W6KGK7</accession>
<evidence type="ECO:0000313" key="3">
    <source>
        <dbReference type="EMBL" id="GLK99870.1"/>
    </source>
</evidence>
<reference evidence="3" key="2">
    <citation type="submission" date="2023-01" db="EMBL/GenBank/DDBJ databases">
        <authorList>
            <person name="Sun Q."/>
            <person name="Evtushenko L."/>
        </authorList>
    </citation>
    <scope>NUCLEOTIDE SEQUENCE</scope>
    <source>
        <strain evidence="3">VKM Ac-1321</strain>
    </source>
</reference>
<dbReference type="SUPFAM" id="SSF52518">
    <property type="entry name" value="Thiamin diphosphate-binding fold (THDP-binding)"/>
    <property type="match status" value="1"/>
</dbReference>
<dbReference type="PANTHER" id="PTHR42981:SF2">
    <property type="entry name" value="PYRUVATE DEHYDROGENASE [UBIQUINONE]"/>
    <property type="match status" value="1"/>
</dbReference>
<dbReference type="GO" id="GO:0030976">
    <property type="term" value="F:thiamine pyrophosphate binding"/>
    <property type="evidence" value="ECO:0007669"/>
    <property type="project" value="InterPro"/>
</dbReference>
<dbReference type="CDD" id="cd02014">
    <property type="entry name" value="TPP_POX"/>
    <property type="match status" value="1"/>
</dbReference>
<dbReference type="GO" id="GO:0003824">
    <property type="term" value="F:catalytic activity"/>
    <property type="evidence" value="ECO:0007669"/>
    <property type="project" value="InterPro"/>
</dbReference>
<name>A0A9W6KGK7_9ACTN</name>
<gene>
    <name evidence="3" type="ORF">GCM10017581_016110</name>
</gene>
<evidence type="ECO:0000256" key="1">
    <source>
        <dbReference type="ARBA" id="ARBA00023052"/>
    </source>
</evidence>
<keyword evidence="4" id="KW-1185">Reference proteome</keyword>
<dbReference type="InterPro" id="IPR000399">
    <property type="entry name" value="TPP-bd_CS"/>
</dbReference>
<evidence type="ECO:0000259" key="2">
    <source>
        <dbReference type="Pfam" id="PF02775"/>
    </source>
</evidence>
<organism evidence="3 4">
    <name type="scientific">Dactylosporangium matsuzakiense</name>
    <dbReference type="NCBI Taxonomy" id="53360"/>
    <lineage>
        <taxon>Bacteria</taxon>
        <taxon>Bacillati</taxon>
        <taxon>Actinomycetota</taxon>
        <taxon>Actinomycetes</taxon>
        <taxon>Micromonosporales</taxon>
        <taxon>Micromonosporaceae</taxon>
        <taxon>Dactylosporangium</taxon>
    </lineage>
</organism>
<sequence length="202" mass="21839">MLTCDSGTIATWAARHWTIRDGREFYLSGNLATMAPGLPYSIGIQHAFPGRQVIAFVGDGGFAMLMADFLTAVRQELPIKVVVNNNNAYGQILWEQIILGYPEYAVRHQGPAGDFAAWARACGAHGVKVTRPGDVDGAIQAALAHPGPALVDCDVNPNEPPMPGKVKYDQAKHFTEAFLRGQPHKMATVASVARDKISELRS</sequence>
<proteinExistence type="predicted"/>
<dbReference type="InterPro" id="IPR047211">
    <property type="entry name" value="POXB-like"/>
</dbReference>
<dbReference type="EMBL" id="BSFP01000005">
    <property type="protein sequence ID" value="GLK99870.1"/>
    <property type="molecule type" value="Genomic_DNA"/>
</dbReference>
<dbReference type="AlphaFoldDB" id="A0A9W6KGK7"/>
<dbReference type="PANTHER" id="PTHR42981">
    <property type="entry name" value="PYRUVATE DEHYDROGENASE [UBIQUINONE]"/>
    <property type="match status" value="1"/>
</dbReference>
<dbReference type="InterPro" id="IPR011766">
    <property type="entry name" value="TPP_enzyme_TPP-bd"/>
</dbReference>
<keyword evidence="1" id="KW-0786">Thiamine pyrophosphate</keyword>
<comment type="caution">
    <text evidence="3">The sequence shown here is derived from an EMBL/GenBank/DDBJ whole genome shotgun (WGS) entry which is preliminary data.</text>
</comment>
<dbReference type="GO" id="GO:0000287">
    <property type="term" value="F:magnesium ion binding"/>
    <property type="evidence" value="ECO:0007669"/>
    <property type="project" value="InterPro"/>
</dbReference>
<dbReference type="Gene3D" id="3.40.50.970">
    <property type="match status" value="1"/>
</dbReference>
<feature type="domain" description="Thiamine pyrophosphate enzyme TPP-binding" evidence="2">
    <location>
        <begin position="5"/>
        <end position="153"/>
    </location>
</feature>
<dbReference type="RefSeq" id="WP_261959765.1">
    <property type="nucleotide sequence ID" value="NZ_BAAAXA010000001.1"/>
</dbReference>